<evidence type="ECO:0000256" key="1">
    <source>
        <dbReference type="SAM" id="Phobius"/>
    </source>
</evidence>
<feature type="transmembrane region" description="Helical" evidence="1">
    <location>
        <begin position="7"/>
        <end position="25"/>
    </location>
</feature>
<name>R4PXU1_9BACT</name>
<gene>
    <name evidence="2" type="ORF">L336_0880</name>
</gene>
<proteinExistence type="predicted"/>
<dbReference type="EMBL" id="CP005957">
    <property type="protein sequence ID" value="AGL62582.1"/>
    <property type="molecule type" value="Genomic_DNA"/>
</dbReference>
<reference evidence="2 3" key="1">
    <citation type="journal article" date="2013" name="Nat. Biotechnol.">
        <title>Genome sequences of rare, uncultured bacteria obtained by differential coverage binning of multiple metagenomes.</title>
        <authorList>
            <person name="Albertsen M."/>
            <person name="Hugenholtz P."/>
            <person name="Skarshewski A."/>
            <person name="Nielsen K.L."/>
            <person name="Tyson G.W."/>
            <person name="Nielsen P.H."/>
        </authorList>
    </citation>
    <scope>NUCLEOTIDE SEQUENCE [LARGE SCALE GENOMIC DNA]</scope>
    <source>
        <strain evidence="2">TM71</strain>
    </source>
</reference>
<organism evidence="2 3">
    <name type="scientific">Candidatus Saccharimonas aalborgensis</name>
    <dbReference type="NCBI Taxonomy" id="1332188"/>
    <lineage>
        <taxon>Bacteria</taxon>
        <taxon>Candidatus Saccharimonadota</taxon>
        <taxon>Candidatus Saccharimonadia</taxon>
        <taxon>Candidatus Saccharimonadales</taxon>
        <taxon>Candidatus Saccharimonadaceae</taxon>
        <taxon>Candidatus Saccharimonas</taxon>
    </lineage>
</organism>
<dbReference type="RefSeq" id="WP_015642032.1">
    <property type="nucleotide sequence ID" value="NC_021219.1"/>
</dbReference>
<keyword evidence="3" id="KW-1185">Reference proteome</keyword>
<evidence type="ECO:0000313" key="2">
    <source>
        <dbReference type="EMBL" id="AGL62582.1"/>
    </source>
</evidence>
<accession>R4PXU1</accession>
<dbReference type="HOGENOM" id="CLU_2932725_0_0_0"/>
<keyword evidence="1" id="KW-1133">Transmembrane helix</keyword>
<keyword evidence="1" id="KW-0472">Membrane</keyword>
<evidence type="ECO:0000313" key="3">
    <source>
        <dbReference type="Proteomes" id="UP000013893"/>
    </source>
</evidence>
<keyword evidence="1" id="KW-0812">Transmembrane</keyword>
<dbReference type="AlphaFoldDB" id="R4PXU1"/>
<sequence>MSAVPKGAVVAIKWLVIAFGVYVVIKNPAMAADIIKSIWSALVSIAEAIITLFDHLLGRK</sequence>
<dbReference type="KEGG" id="saal:L336_0880"/>
<dbReference type="Proteomes" id="UP000013893">
    <property type="component" value="Chromosome"/>
</dbReference>
<protein>
    <submittedName>
        <fullName evidence="2">Uncharacterized protein</fullName>
    </submittedName>
</protein>
<feature type="transmembrane region" description="Helical" evidence="1">
    <location>
        <begin position="37"/>
        <end position="57"/>
    </location>
</feature>